<name>A0A7S1TFC7_9RHOD</name>
<dbReference type="SUPFAM" id="SSF50998">
    <property type="entry name" value="Quinoprotein alcohol dehydrogenase-like"/>
    <property type="match status" value="1"/>
</dbReference>
<accession>A0A7S1TFC7</accession>
<dbReference type="AlphaFoldDB" id="A0A7S1TFC7"/>
<sequence>MDLVVVTLGDVQNGDVVSVPSSAVRRIDLVGAGQLGNGEDGTNPDVRITCVAALESSKDWQTASVSPRRSWVLVGMSSGMIFLVDTASEVVIARFAKESRNGIVREENNILQESESGNQNHSSSVPVNWEECSRIETIPGTTYFITCQGGTTLIWDWSLSHDLKFPIGTSAVGIPSPEPGFFQQVKPGNSPDYVGALYRSNPVLTVANLASEGISVVTVKETLSGVVRVILGYRNGSAQVVSIVLGGWREAPQIQWTANSAIDFGAILCACWLADDVIAVGGEDDAVHLLSLIHTDRKKKITLRGHSSFVTDVIRLDLPKVSLISCGLDGRVLRWSTSEGDDWLASEWSSEEIISEGEFFQSLLVDFDFENTRSAFLVTSYDTSGQCVIRRMEIATA</sequence>
<proteinExistence type="predicted"/>
<dbReference type="InterPro" id="IPR015943">
    <property type="entry name" value="WD40/YVTN_repeat-like_dom_sf"/>
</dbReference>
<gene>
    <name evidence="1" type="ORF">CCAE0312_LOCUS6445</name>
</gene>
<dbReference type="InterPro" id="IPR011047">
    <property type="entry name" value="Quinoprotein_ADH-like_sf"/>
</dbReference>
<protein>
    <submittedName>
        <fullName evidence="1">Uncharacterized protein</fullName>
    </submittedName>
</protein>
<reference evidence="1" key="1">
    <citation type="submission" date="2021-01" db="EMBL/GenBank/DDBJ databases">
        <authorList>
            <person name="Corre E."/>
            <person name="Pelletier E."/>
            <person name="Niang G."/>
            <person name="Scheremetjew M."/>
            <person name="Finn R."/>
            <person name="Kale V."/>
            <person name="Holt S."/>
            <person name="Cochrane G."/>
            <person name="Meng A."/>
            <person name="Brown T."/>
            <person name="Cohen L."/>
        </authorList>
    </citation>
    <scope>NUCLEOTIDE SEQUENCE</scope>
    <source>
        <strain evidence="1">SAG 36.94</strain>
    </source>
</reference>
<dbReference type="EMBL" id="HBGH01011605">
    <property type="protein sequence ID" value="CAD9234356.1"/>
    <property type="molecule type" value="Transcribed_RNA"/>
</dbReference>
<organism evidence="1">
    <name type="scientific">Compsopogon caeruleus</name>
    <dbReference type="NCBI Taxonomy" id="31354"/>
    <lineage>
        <taxon>Eukaryota</taxon>
        <taxon>Rhodophyta</taxon>
        <taxon>Compsopogonophyceae</taxon>
        <taxon>Compsopogonales</taxon>
        <taxon>Compsopogonaceae</taxon>
        <taxon>Compsopogon</taxon>
    </lineage>
</organism>
<dbReference type="Gene3D" id="2.130.10.10">
    <property type="entry name" value="YVTN repeat-like/Quinoprotein amine dehydrogenase"/>
    <property type="match status" value="1"/>
</dbReference>
<evidence type="ECO:0000313" key="1">
    <source>
        <dbReference type="EMBL" id="CAD9234356.1"/>
    </source>
</evidence>